<evidence type="ECO:0000256" key="2">
    <source>
        <dbReference type="ARBA" id="ARBA00022598"/>
    </source>
</evidence>
<evidence type="ECO:0000256" key="4">
    <source>
        <dbReference type="ARBA" id="ARBA00066616"/>
    </source>
</evidence>
<comment type="similarity">
    <text evidence="1">Belongs to the ATP-dependent AMP-binding enzyme family.</text>
</comment>
<organism evidence="8 9">
    <name type="scientific">Zavarzinia compransoris</name>
    <dbReference type="NCBI Taxonomy" id="1264899"/>
    <lineage>
        <taxon>Bacteria</taxon>
        <taxon>Pseudomonadati</taxon>
        <taxon>Pseudomonadota</taxon>
        <taxon>Alphaproteobacteria</taxon>
        <taxon>Rhodospirillales</taxon>
        <taxon>Zavarziniaceae</taxon>
        <taxon>Zavarzinia</taxon>
    </lineage>
</organism>
<evidence type="ECO:0000259" key="7">
    <source>
        <dbReference type="Pfam" id="PF13193"/>
    </source>
</evidence>
<sequence length="522" mass="56805">MDGIIRTVGDIPRYHAQHRPAVAALVFEGRRSTYARWNERCSQVANALIRDGAGPGARVVFLAKNSDYYYEAYVGATKANAVLVAVNWRLAGPEVVYIVNDSEAEVLFVGSDFAGLIEQILPEMPRIRRIVVLDEGRGDWIGYEDWLAGVPATDPNLPTAADDVAIQLYTSGTTGHPKGVMLTNANVLEAMKAAEQGHYGAWTPGVDQLLMCMPNFHVAGSNWGMFGLSVGTTIHVVREVDPVRILDTIQRERIDRALFVPAVVMLLVQHPKAKDTDFGSLKTILYGASPIPLDLLRAGMQTFACDFVQGYGLTETCGAAICLAPADHDPEGSPRMRSCGRPLPGVEVRIVDPAGRDLPPGEVGEIVIRSGLNMIGYWGRPADTEKTIRDGWLHTGDAGYRDADGYVYIHDRVKDMIVSGAENIYPAEVESALFGHPAIADVAVIGVPDEKWGEAVKAVVVLKPGAAADAAEIVAFARTRIAAYKAPKTVDFVDVLPRNPSGKLLKRELRKPYWEGRDRQVN</sequence>
<dbReference type="InterPro" id="IPR045851">
    <property type="entry name" value="AMP-bd_C_sf"/>
</dbReference>
<dbReference type="AlphaFoldDB" id="A0A317E846"/>
<dbReference type="CDD" id="cd17631">
    <property type="entry name" value="FACL_FadD13-like"/>
    <property type="match status" value="1"/>
</dbReference>
<feature type="domain" description="AMP-dependent synthetase/ligase" evidence="6">
    <location>
        <begin position="15"/>
        <end position="378"/>
    </location>
</feature>
<keyword evidence="9" id="KW-1185">Reference proteome</keyword>
<dbReference type="PANTHER" id="PTHR43767:SF1">
    <property type="entry name" value="NONRIBOSOMAL PEPTIDE SYNTHASE PES1 (EUROFUNG)-RELATED"/>
    <property type="match status" value="1"/>
</dbReference>
<comment type="caution">
    <text evidence="8">The sequence shown here is derived from an EMBL/GenBank/DDBJ whole genome shotgun (WGS) entry which is preliminary data.</text>
</comment>
<dbReference type="FunFam" id="3.30.300.30:FF:000008">
    <property type="entry name" value="2,3-dihydroxybenzoate-AMP ligase"/>
    <property type="match status" value="1"/>
</dbReference>
<proteinExistence type="inferred from homology"/>
<dbReference type="GO" id="GO:0016878">
    <property type="term" value="F:acid-thiol ligase activity"/>
    <property type="evidence" value="ECO:0007669"/>
    <property type="project" value="UniProtKB-ARBA"/>
</dbReference>
<evidence type="ECO:0000313" key="9">
    <source>
        <dbReference type="Proteomes" id="UP000246077"/>
    </source>
</evidence>
<dbReference type="Gene3D" id="3.40.50.12780">
    <property type="entry name" value="N-terminal domain of ligase-like"/>
    <property type="match status" value="1"/>
</dbReference>
<gene>
    <name evidence="8" type="ORF">DKG75_08740</name>
</gene>
<reference evidence="9" key="1">
    <citation type="submission" date="2018-05" db="EMBL/GenBank/DDBJ databases">
        <title>Zavarzinia sp. HR-AS.</title>
        <authorList>
            <person name="Lee Y."/>
            <person name="Jeon C.O."/>
        </authorList>
    </citation>
    <scope>NUCLEOTIDE SEQUENCE [LARGE SCALE GENOMIC DNA]</scope>
    <source>
        <strain evidence="9">DSM 1231</strain>
    </source>
</reference>
<feature type="domain" description="AMP-binding enzyme C-terminal" evidence="7">
    <location>
        <begin position="428"/>
        <end position="503"/>
    </location>
</feature>
<dbReference type="EMBL" id="QGLF01000002">
    <property type="protein sequence ID" value="PWR22430.1"/>
    <property type="molecule type" value="Genomic_DNA"/>
</dbReference>
<comment type="catalytic activity">
    <reaction evidence="3">
        <text>3-(methylsulfanyl)propanoate + ATP + CoA = 3-(methylsulfanyl)propanoyl-CoA + AMP + diphosphate</text>
        <dbReference type="Rhea" id="RHEA:43052"/>
        <dbReference type="ChEBI" id="CHEBI:30616"/>
        <dbReference type="ChEBI" id="CHEBI:33019"/>
        <dbReference type="ChEBI" id="CHEBI:49016"/>
        <dbReference type="ChEBI" id="CHEBI:57287"/>
        <dbReference type="ChEBI" id="CHEBI:82815"/>
        <dbReference type="ChEBI" id="CHEBI:456215"/>
        <dbReference type="EC" id="6.2.1.44"/>
    </reaction>
    <physiologicalReaction direction="left-to-right" evidence="3">
        <dbReference type="Rhea" id="RHEA:43053"/>
    </physiologicalReaction>
</comment>
<dbReference type="OrthoDB" id="9803968at2"/>
<keyword evidence="2" id="KW-0436">Ligase</keyword>
<dbReference type="NCBIfam" id="NF004837">
    <property type="entry name" value="PRK06187.1"/>
    <property type="match status" value="1"/>
</dbReference>
<dbReference type="EC" id="6.2.1.44" evidence="4"/>
<evidence type="ECO:0000256" key="1">
    <source>
        <dbReference type="ARBA" id="ARBA00006432"/>
    </source>
</evidence>
<dbReference type="Pfam" id="PF00501">
    <property type="entry name" value="AMP-binding"/>
    <property type="match status" value="1"/>
</dbReference>
<accession>A0A317E846</accession>
<dbReference type="PANTHER" id="PTHR43767">
    <property type="entry name" value="LONG-CHAIN-FATTY-ACID--COA LIGASE"/>
    <property type="match status" value="1"/>
</dbReference>
<dbReference type="InterPro" id="IPR050237">
    <property type="entry name" value="ATP-dep_AMP-bd_enzyme"/>
</dbReference>
<dbReference type="Pfam" id="PF13193">
    <property type="entry name" value="AMP-binding_C"/>
    <property type="match status" value="1"/>
</dbReference>
<dbReference type="Gene3D" id="3.30.300.30">
    <property type="match status" value="1"/>
</dbReference>
<evidence type="ECO:0000256" key="3">
    <source>
        <dbReference type="ARBA" id="ARBA00051915"/>
    </source>
</evidence>
<dbReference type="InterPro" id="IPR042099">
    <property type="entry name" value="ANL_N_sf"/>
</dbReference>
<evidence type="ECO:0000259" key="6">
    <source>
        <dbReference type="Pfam" id="PF00501"/>
    </source>
</evidence>
<dbReference type="InterPro" id="IPR000873">
    <property type="entry name" value="AMP-dep_synth/lig_dom"/>
</dbReference>
<evidence type="ECO:0000256" key="5">
    <source>
        <dbReference type="ARBA" id="ARBA00067668"/>
    </source>
</evidence>
<evidence type="ECO:0000313" key="8">
    <source>
        <dbReference type="EMBL" id="PWR22430.1"/>
    </source>
</evidence>
<protein>
    <recommendedName>
        <fullName evidence="5">3-methylmercaptopropionyl-CoA ligase</fullName>
        <ecNumber evidence="4">6.2.1.44</ecNumber>
    </recommendedName>
</protein>
<dbReference type="Proteomes" id="UP000246077">
    <property type="component" value="Unassembled WGS sequence"/>
</dbReference>
<dbReference type="InterPro" id="IPR025110">
    <property type="entry name" value="AMP-bd_C"/>
</dbReference>
<dbReference type="SUPFAM" id="SSF56801">
    <property type="entry name" value="Acetyl-CoA synthetase-like"/>
    <property type="match status" value="1"/>
</dbReference>
<name>A0A317E846_9PROT</name>